<name>E1YIN3_9BACT</name>
<sequence length="43" mass="5199">MKPLDNTLDLLHQPFQPSNDQTQMCMPVKNKNWMFFKDPIMQF</sequence>
<gene>
    <name evidence="1" type="ORF">N47_Q17500</name>
</gene>
<evidence type="ECO:0000313" key="1">
    <source>
        <dbReference type="EMBL" id="CBX30427.1"/>
    </source>
</evidence>
<protein>
    <submittedName>
        <fullName evidence="1">Uncharacterized protein</fullName>
    </submittedName>
</protein>
<accession>E1YIN3</accession>
<dbReference type="EMBL" id="FR695875">
    <property type="protein sequence ID" value="CBX30427.1"/>
    <property type="molecule type" value="Genomic_DNA"/>
</dbReference>
<reference evidence="1" key="1">
    <citation type="journal article" date="2011" name="Environ. Microbiol.">
        <title>Genomic insights into the metabolic potential of the polycyclic aromatic hydrocarbon degrading sulfate-reducing Deltaproteobacterium N47.</title>
        <authorList>
            <person name="Bergmann F."/>
            <person name="Selesi D."/>
            <person name="Weinmaier T."/>
            <person name="Tischler P."/>
            <person name="Rattei T."/>
            <person name="Meckenstock R.U."/>
        </authorList>
    </citation>
    <scope>NUCLEOTIDE SEQUENCE</scope>
</reference>
<dbReference type="AlphaFoldDB" id="E1YIN3"/>
<organism evidence="1">
    <name type="scientific">uncultured Desulfobacterium sp</name>
    <dbReference type="NCBI Taxonomy" id="201089"/>
    <lineage>
        <taxon>Bacteria</taxon>
        <taxon>Pseudomonadati</taxon>
        <taxon>Thermodesulfobacteriota</taxon>
        <taxon>Desulfobacteria</taxon>
        <taxon>Desulfobacterales</taxon>
        <taxon>Desulfobacteriaceae</taxon>
        <taxon>Desulfobacterium</taxon>
        <taxon>environmental samples</taxon>
    </lineage>
</organism>
<proteinExistence type="predicted"/>